<dbReference type="OrthoDB" id="7307346at2"/>
<reference evidence="1 2" key="1">
    <citation type="submission" date="2018-12" db="EMBL/GenBank/DDBJ databases">
        <authorList>
            <person name="Yang Y."/>
        </authorList>
    </citation>
    <scope>NUCLEOTIDE SEQUENCE [LARGE SCALE GENOMIC DNA]</scope>
    <source>
        <strain evidence="1 2">L-25-5w-1</strain>
    </source>
</reference>
<organism evidence="1 2">
    <name type="scientific">Azospirillum griseum</name>
    <dbReference type="NCBI Taxonomy" id="2496639"/>
    <lineage>
        <taxon>Bacteria</taxon>
        <taxon>Pseudomonadati</taxon>
        <taxon>Pseudomonadota</taxon>
        <taxon>Alphaproteobacteria</taxon>
        <taxon>Rhodospirillales</taxon>
        <taxon>Azospirillaceae</taxon>
        <taxon>Azospirillum</taxon>
    </lineage>
</organism>
<protein>
    <submittedName>
        <fullName evidence="1">Uncharacterized protein</fullName>
    </submittedName>
</protein>
<evidence type="ECO:0000313" key="2">
    <source>
        <dbReference type="Proteomes" id="UP000277007"/>
    </source>
</evidence>
<name>A0A431VNS0_9PROT</name>
<dbReference type="Proteomes" id="UP000277007">
    <property type="component" value="Unassembled WGS sequence"/>
</dbReference>
<dbReference type="AlphaFoldDB" id="A0A431VNS0"/>
<comment type="caution">
    <text evidence="1">The sequence shown here is derived from an EMBL/GenBank/DDBJ whole genome shotgun (WGS) entry which is preliminary data.</text>
</comment>
<gene>
    <name evidence="1" type="ORF">EJ903_01250</name>
</gene>
<proteinExistence type="predicted"/>
<sequence length="72" mass="7951">MERVLMLLFMLNQGGPTTLDFATMEQCKAAEPLIVQNYREMTGNSVLARCVRLSLPPSPLPPPSPQTPAKRP</sequence>
<accession>A0A431VNS0</accession>
<keyword evidence="2" id="KW-1185">Reference proteome</keyword>
<dbReference type="EMBL" id="RXMA01000001">
    <property type="protein sequence ID" value="RTR24421.1"/>
    <property type="molecule type" value="Genomic_DNA"/>
</dbReference>
<dbReference type="RefSeq" id="WP_126611345.1">
    <property type="nucleotide sequence ID" value="NZ_JBHUCY010000008.1"/>
</dbReference>
<evidence type="ECO:0000313" key="1">
    <source>
        <dbReference type="EMBL" id="RTR24421.1"/>
    </source>
</evidence>